<keyword evidence="2" id="KW-0472">Membrane</keyword>
<name>A0ABS1SH90_9MICO</name>
<evidence type="ECO:0000256" key="1">
    <source>
        <dbReference type="SAM" id="MobiDB-lite"/>
    </source>
</evidence>
<organism evidence="3 4">
    <name type="scientific">Leucobacter chromiireducens subsp. solipictus</name>
    <dbReference type="NCBI Taxonomy" id="398235"/>
    <lineage>
        <taxon>Bacteria</taxon>
        <taxon>Bacillati</taxon>
        <taxon>Actinomycetota</taxon>
        <taxon>Actinomycetes</taxon>
        <taxon>Micrococcales</taxon>
        <taxon>Microbacteriaceae</taxon>
        <taxon>Leucobacter</taxon>
    </lineage>
</organism>
<dbReference type="InterPro" id="IPR036286">
    <property type="entry name" value="LexA/Signal_pep-like_sf"/>
</dbReference>
<evidence type="ECO:0000313" key="4">
    <source>
        <dbReference type="Proteomes" id="UP001645859"/>
    </source>
</evidence>
<gene>
    <name evidence="3" type="ORF">D3230_08865</name>
</gene>
<accession>A0ABS1SH90</accession>
<dbReference type="EMBL" id="QYAC01000004">
    <property type="protein sequence ID" value="MBL3679397.1"/>
    <property type="molecule type" value="Genomic_DNA"/>
</dbReference>
<sequence>MCLSTTPQRSTQRTSTTRRSPPTTCSPASPRVTNAEAAPDPWRRAAPPPPPPWGSPCSAPRARCTHARPVRAHAGRYPEDTMRSFILTLRTLASLALVALAVPFLWATVSGDYYMTVTGVSMQPTYDVGDVLVVQAPTGNELRTPGHPVVVSFSAGDTSDQYVHRVETVTDDGAILKGDGNEVSDPLPVTAAQVLGTPRLALTGIWGTLFRVSELWAVRLIVGAVFLIALFLPSRRTGRAAQPGHAE</sequence>
<comment type="caution">
    <text evidence="3">The sequence shown here is derived from an EMBL/GenBank/DDBJ whole genome shotgun (WGS) entry which is preliminary data.</text>
</comment>
<keyword evidence="2" id="KW-1133">Transmembrane helix</keyword>
<feature type="compositionally biased region" description="Low complexity" evidence="1">
    <location>
        <begin position="1"/>
        <end position="40"/>
    </location>
</feature>
<evidence type="ECO:0000256" key="2">
    <source>
        <dbReference type="SAM" id="Phobius"/>
    </source>
</evidence>
<reference evidence="3 4" key="1">
    <citation type="submission" date="2018-09" db="EMBL/GenBank/DDBJ databases">
        <title>Comparative genomics of Leucobacter spp.</title>
        <authorList>
            <person name="Reis A.C."/>
            <person name="Kolvenbach B.A."/>
            <person name="Corvini P.F.X."/>
            <person name="Nunes O.C."/>
        </authorList>
    </citation>
    <scope>NUCLEOTIDE SEQUENCE [LARGE SCALE GENOMIC DNA]</scope>
    <source>
        <strain evidence="3 4">TAN 31504</strain>
    </source>
</reference>
<dbReference type="CDD" id="cd06462">
    <property type="entry name" value="Peptidase_S24_S26"/>
    <property type="match status" value="1"/>
</dbReference>
<evidence type="ECO:0008006" key="5">
    <source>
        <dbReference type="Google" id="ProtNLM"/>
    </source>
</evidence>
<proteinExistence type="predicted"/>
<dbReference type="Proteomes" id="UP001645859">
    <property type="component" value="Unassembled WGS sequence"/>
</dbReference>
<feature type="transmembrane region" description="Helical" evidence="2">
    <location>
        <begin position="85"/>
        <end position="106"/>
    </location>
</feature>
<evidence type="ECO:0000313" key="3">
    <source>
        <dbReference type="EMBL" id="MBL3679397.1"/>
    </source>
</evidence>
<dbReference type="SUPFAM" id="SSF51306">
    <property type="entry name" value="LexA/Signal peptidase"/>
    <property type="match status" value="1"/>
</dbReference>
<feature type="transmembrane region" description="Helical" evidence="2">
    <location>
        <begin position="216"/>
        <end position="232"/>
    </location>
</feature>
<keyword evidence="2" id="KW-0812">Transmembrane</keyword>
<feature type="region of interest" description="Disordered" evidence="1">
    <location>
        <begin position="1"/>
        <end position="62"/>
    </location>
</feature>
<protein>
    <recommendedName>
        <fullName evidence="5">Signal peptidase I</fullName>
    </recommendedName>
</protein>
<keyword evidence="4" id="KW-1185">Reference proteome</keyword>